<dbReference type="EMBL" id="PFAS01000059">
    <property type="protein sequence ID" value="PIT93606.1"/>
    <property type="molecule type" value="Genomic_DNA"/>
</dbReference>
<name>A0A2M6WLI3_9BACT</name>
<accession>A0A2M6WLI3</accession>
<evidence type="ECO:0000313" key="1">
    <source>
        <dbReference type="EMBL" id="PIT93606.1"/>
    </source>
</evidence>
<dbReference type="Proteomes" id="UP000229335">
    <property type="component" value="Unassembled WGS sequence"/>
</dbReference>
<dbReference type="AlphaFoldDB" id="A0A2M6WLI3"/>
<protein>
    <submittedName>
        <fullName evidence="1">Uncharacterized protein</fullName>
    </submittedName>
</protein>
<organism evidence="1 2">
    <name type="scientific">Candidatus Falkowbacteria bacterium CG10_big_fil_rev_8_21_14_0_10_43_11</name>
    <dbReference type="NCBI Taxonomy" id="1974568"/>
    <lineage>
        <taxon>Bacteria</taxon>
        <taxon>Candidatus Falkowiibacteriota</taxon>
    </lineage>
</organism>
<proteinExistence type="predicted"/>
<gene>
    <name evidence="1" type="ORF">COU00_03465</name>
</gene>
<reference evidence="2" key="1">
    <citation type="submission" date="2017-09" db="EMBL/GenBank/DDBJ databases">
        <title>Depth-based differentiation of microbial function through sediment-hosted aquifers and enrichment of novel symbionts in the deep terrestrial subsurface.</title>
        <authorList>
            <person name="Probst A.J."/>
            <person name="Ladd B."/>
            <person name="Jarett J.K."/>
            <person name="Geller-Mcgrath D.E."/>
            <person name="Sieber C.M.K."/>
            <person name="Emerson J.B."/>
            <person name="Anantharaman K."/>
            <person name="Thomas B.C."/>
            <person name="Malmstrom R."/>
            <person name="Stieglmeier M."/>
            <person name="Klingl A."/>
            <person name="Woyke T."/>
            <person name="Ryan C.M."/>
            <person name="Banfield J.F."/>
        </authorList>
    </citation>
    <scope>NUCLEOTIDE SEQUENCE [LARGE SCALE GENOMIC DNA]</scope>
</reference>
<comment type="caution">
    <text evidence="1">The sequence shown here is derived from an EMBL/GenBank/DDBJ whole genome shotgun (WGS) entry which is preliminary data.</text>
</comment>
<sequence>MEQILPWILGKKEIDLIVIIPSEPHKEALKELRENVERERAAGRDVFCIVDIGICELTPAANKTAAEIFDRNIPVARYSLDLRRHDPLRISKLA</sequence>
<evidence type="ECO:0000313" key="2">
    <source>
        <dbReference type="Proteomes" id="UP000229335"/>
    </source>
</evidence>